<sequence>MSGVLEIVDANDYYPFGMNHLKTGTAFFGQSSFKNFKFANKELQEFGFYDFGNRLYMDDIVRWGVIDNKAEKYLSYSPYHYAGNNPISNFDIDGNEFTPEAWEYVKKLIADIDNRQAKNNAEIAKYQAKIDGGGKERQIRSWERNVTNLQDNNAELESARGETAVLAGSNQMYDIRPDDSYSNKNESVSYTGFSFISGKIIIGLSKNAGMELLSHELRHAYQFEIGELGFITPELDKIGTQFLHDKTDEVDGYRRGSFFGGSTFGVNDLPEEYKNLPKGSINIKNNPQIIKALSLPEGQREQALQRIANEGKVFRIGKKTYK</sequence>
<comment type="caution">
    <text evidence="1">The sequence shown here is derived from an EMBL/GenBank/DDBJ whole genome shotgun (WGS) entry which is preliminary data.</text>
</comment>
<dbReference type="STRING" id="421531.IX38_10635"/>
<evidence type="ECO:0000313" key="1">
    <source>
        <dbReference type="EMBL" id="KFF03856.1"/>
    </source>
</evidence>
<proteinExistence type="predicted"/>
<gene>
    <name evidence="1" type="ORF">IX38_10635</name>
</gene>
<protein>
    <recommendedName>
        <fullName evidence="3">RHS repeat-associated core domain-containing protein</fullName>
    </recommendedName>
</protein>
<name>A0A085ZHE2_9FLAO</name>
<dbReference type="OrthoDB" id="1255939at2"/>
<keyword evidence="2" id="KW-1185">Reference proteome</keyword>
<accession>A0A085ZHE2</accession>
<dbReference type="AlphaFoldDB" id="A0A085ZHE2"/>
<organism evidence="1 2">
    <name type="scientific">Chryseobacterium luteum</name>
    <dbReference type="NCBI Taxonomy" id="421531"/>
    <lineage>
        <taxon>Bacteria</taxon>
        <taxon>Pseudomonadati</taxon>
        <taxon>Bacteroidota</taxon>
        <taxon>Flavobacteriia</taxon>
        <taxon>Flavobacteriales</taxon>
        <taxon>Weeksellaceae</taxon>
        <taxon>Chryseobacterium group</taxon>
        <taxon>Chryseobacterium</taxon>
    </lineage>
</organism>
<evidence type="ECO:0008006" key="3">
    <source>
        <dbReference type="Google" id="ProtNLM"/>
    </source>
</evidence>
<dbReference type="RefSeq" id="WP_034704472.1">
    <property type="nucleotide sequence ID" value="NZ_JPRO01000007.1"/>
</dbReference>
<dbReference type="EMBL" id="JPRO01000007">
    <property type="protein sequence ID" value="KFF03856.1"/>
    <property type="molecule type" value="Genomic_DNA"/>
</dbReference>
<dbReference type="eggNOG" id="COG3209">
    <property type="taxonomic scope" value="Bacteria"/>
</dbReference>
<dbReference type="Proteomes" id="UP000028703">
    <property type="component" value="Unassembled WGS sequence"/>
</dbReference>
<evidence type="ECO:0000313" key="2">
    <source>
        <dbReference type="Proteomes" id="UP000028703"/>
    </source>
</evidence>
<dbReference type="Gene3D" id="2.180.10.10">
    <property type="entry name" value="RHS repeat-associated core"/>
    <property type="match status" value="1"/>
</dbReference>
<dbReference type="InterPro" id="IPR022385">
    <property type="entry name" value="Rhs_assc_core"/>
</dbReference>
<reference evidence="1 2" key="1">
    <citation type="submission" date="2014-07" db="EMBL/GenBank/DDBJ databases">
        <title>Genome of Chryseobacterium luteum DSM 18605.</title>
        <authorList>
            <person name="Stropko S.J."/>
            <person name="Pipes S.E."/>
            <person name="Newman J.D."/>
        </authorList>
    </citation>
    <scope>NUCLEOTIDE SEQUENCE [LARGE SCALE GENOMIC DNA]</scope>
    <source>
        <strain evidence="1 2">DSM 18605</strain>
    </source>
</reference>
<dbReference type="NCBIfam" id="TIGR03696">
    <property type="entry name" value="Rhs_assc_core"/>
    <property type="match status" value="1"/>
</dbReference>